<dbReference type="PANTHER" id="PTHR24413">
    <property type="entry name" value="SPECKLE-TYPE POZ PROTEIN"/>
    <property type="match status" value="1"/>
</dbReference>
<dbReference type="SMART" id="SM00225">
    <property type="entry name" value="BTB"/>
    <property type="match status" value="2"/>
</dbReference>
<proteinExistence type="predicted"/>
<dbReference type="InterPro" id="IPR002083">
    <property type="entry name" value="MATH/TRAF_dom"/>
</dbReference>
<dbReference type="InterPro" id="IPR011333">
    <property type="entry name" value="SKP1/BTB/POZ_sf"/>
</dbReference>
<dbReference type="PROSITE" id="PS50144">
    <property type="entry name" value="MATH"/>
    <property type="match status" value="1"/>
</dbReference>
<dbReference type="Gene3D" id="2.60.210.10">
    <property type="entry name" value="Apoptosis, Tumor Necrosis Factor Receptor Associated Protein 2, Chain A"/>
    <property type="match status" value="1"/>
</dbReference>
<dbReference type="InterPro" id="IPR000210">
    <property type="entry name" value="BTB/POZ_dom"/>
</dbReference>
<dbReference type="CDD" id="cd00121">
    <property type="entry name" value="MATH"/>
    <property type="match status" value="1"/>
</dbReference>
<dbReference type="InterPro" id="IPR008974">
    <property type="entry name" value="TRAF-like"/>
</dbReference>
<evidence type="ECO:0008006" key="5">
    <source>
        <dbReference type="Google" id="ProtNLM"/>
    </source>
</evidence>
<keyword evidence="4" id="KW-1185">Reference proteome</keyword>
<reference evidence="3 4" key="1">
    <citation type="submission" date="2024-04" db="EMBL/GenBank/DDBJ databases">
        <authorList>
            <person name="Rising A."/>
            <person name="Reimegard J."/>
            <person name="Sonavane S."/>
            <person name="Akerstrom W."/>
            <person name="Nylinder S."/>
            <person name="Hedman E."/>
            <person name="Kallberg Y."/>
        </authorList>
    </citation>
    <scope>NUCLEOTIDE SEQUENCE [LARGE SCALE GENOMIC DNA]</scope>
</reference>
<dbReference type="PROSITE" id="PS50097">
    <property type="entry name" value="BTB"/>
    <property type="match status" value="2"/>
</dbReference>
<name>A0AAV2AM17_9ARAC</name>
<dbReference type="SUPFAM" id="SSF54695">
    <property type="entry name" value="POZ domain"/>
    <property type="match status" value="2"/>
</dbReference>
<dbReference type="AlphaFoldDB" id="A0AAV2AM17"/>
<evidence type="ECO:0000259" key="1">
    <source>
        <dbReference type="PROSITE" id="PS50097"/>
    </source>
</evidence>
<evidence type="ECO:0000313" key="3">
    <source>
        <dbReference type="EMBL" id="CAL1284119.1"/>
    </source>
</evidence>
<evidence type="ECO:0000313" key="4">
    <source>
        <dbReference type="Proteomes" id="UP001497382"/>
    </source>
</evidence>
<feature type="domain" description="MATH" evidence="2">
    <location>
        <begin position="3"/>
        <end position="131"/>
    </location>
</feature>
<dbReference type="Proteomes" id="UP001497382">
    <property type="component" value="Unassembled WGS sequence"/>
</dbReference>
<feature type="domain" description="BTB" evidence="1">
    <location>
        <begin position="324"/>
        <end position="385"/>
    </location>
</feature>
<organism evidence="3 4">
    <name type="scientific">Larinioides sclopetarius</name>
    <dbReference type="NCBI Taxonomy" id="280406"/>
    <lineage>
        <taxon>Eukaryota</taxon>
        <taxon>Metazoa</taxon>
        <taxon>Ecdysozoa</taxon>
        <taxon>Arthropoda</taxon>
        <taxon>Chelicerata</taxon>
        <taxon>Arachnida</taxon>
        <taxon>Araneae</taxon>
        <taxon>Araneomorphae</taxon>
        <taxon>Entelegynae</taxon>
        <taxon>Araneoidea</taxon>
        <taxon>Araneidae</taxon>
        <taxon>Larinioides</taxon>
    </lineage>
</organism>
<dbReference type="SUPFAM" id="SSF49599">
    <property type="entry name" value="TRAF domain-like"/>
    <property type="match status" value="1"/>
</dbReference>
<dbReference type="Pfam" id="PF00651">
    <property type="entry name" value="BTB"/>
    <property type="match status" value="2"/>
</dbReference>
<accession>A0AAV2AM17</accession>
<sequence length="688" mass="80496">MKEFIFIWNIENISYSWHKTGESIVSPPFIADPIQNSIWTLNLFPRGEVISDYFSLYLYREDNGPQLSVNFELSCISDKNLLLQSHTFAESDMSFTRYLGFGHPRFMSRYEIFARKTLYIPGDILTLRCRMWKDEGVAKEFGQKFGRTCLQIERILLTENINLKIAEERTNFLLRRQGISLLSISLVHCQDSMKVIINPEVVENIKYSVLKLTFTEKTIGKVIYVHTSSWLGNHKREIWNLPLLSKVLDPKNQDSIENIIELLCEFVYSTGDETKHIVNDHIYPFRLSKLVSKYVIGCIPSGNLSDNLGISQELWKLYAEHVLCDLEIKTETTSFFVHRIVLCARSPVYLAMLTNDMAEKRNECIKMEDISDDILEKFLFFLYTDIFEDLEWEAAVGLYYAADKYNIERLKTMCCSFFMKNIDIDNVCELLFLADKHQDSNLKRRVEDFILENDEKIFISSAWKQFVYEHPLLCAMTMLLKFDKKRGKENATETYEEKLTRHSNVQDDLAALYKSEIFSDIRIKTASALFSTHKAILCASSSTLKELCKKKSEDNQTKTDVFKMEDLEEDTVSRMLLFLYTDSLEDVQWNTAKKLYHAADAYQIQRLKIRCCCFLLENLEISNAIDLLQLAHNHQDVKLKPILEDYIVMYDEEIFGSDEWADFSETNFRLAIETMRSKYKRIKDFPRP</sequence>
<dbReference type="CDD" id="cd18186">
    <property type="entry name" value="BTB_POZ_ZBTB_KLHL-like"/>
    <property type="match status" value="1"/>
</dbReference>
<protein>
    <recommendedName>
        <fullName evidence="5">Speckle-type POZ protein</fullName>
    </recommendedName>
</protein>
<evidence type="ECO:0000259" key="2">
    <source>
        <dbReference type="PROSITE" id="PS50144"/>
    </source>
</evidence>
<dbReference type="Gene3D" id="3.30.710.10">
    <property type="entry name" value="Potassium Channel Kv1.1, Chain A"/>
    <property type="match status" value="2"/>
</dbReference>
<gene>
    <name evidence="3" type="ORF">LARSCL_LOCUS12976</name>
</gene>
<dbReference type="Gene3D" id="1.25.40.420">
    <property type="match status" value="2"/>
</dbReference>
<comment type="caution">
    <text evidence="3">The sequence shown here is derived from an EMBL/GenBank/DDBJ whole genome shotgun (WGS) entry which is preliminary data.</text>
</comment>
<dbReference type="GO" id="GO:0030163">
    <property type="term" value="P:protein catabolic process"/>
    <property type="evidence" value="ECO:0007669"/>
    <property type="project" value="UniProtKB-ARBA"/>
</dbReference>
<feature type="domain" description="BTB" evidence="1">
    <location>
        <begin position="519"/>
        <end position="588"/>
    </location>
</feature>
<dbReference type="EMBL" id="CAXIEN010000176">
    <property type="protein sequence ID" value="CAL1284119.1"/>
    <property type="molecule type" value="Genomic_DNA"/>
</dbReference>